<accession>A0A2W2E3Z5</accession>
<name>A0A2W2E3Z5_9ACTN</name>
<feature type="region of interest" description="Disordered" evidence="1">
    <location>
        <begin position="57"/>
        <end position="81"/>
    </location>
</feature>
<protein>
    <submittedName>
        <fullName evidence="2">Uncharacterized protein</fullName>
    </submittedName>
</protein>
<reference evidence="2 3" key="1">
    <citation type="submission" date="2018-01" db="EMBL/GenBank/DDBJ databases">
        <title>Draft genome sequence of Salinispora sp. 13K206.</title>
        <authorList>
            <person name="Sahin N."/>
            <person name="Saygin H."/>
            <person name="Ay H."/>
        </authorList>
    </citation>
    <scope>NUCLEOTIDE SEQUENCE [LARGE SCALE GENOMIC DNA]</scope>
    <source>
        <strain evidence="2 3">13K206</strain>
    </source>
</reference>
<sequence length="96" mass="10030">MLGVGLQPLEATGVHGRAGLSEHQRLALPQQPSVARPDDLPGHEEFQTAAQLIAVMSASRDSTSQREISPVEPGGVRAAGQPAVLPGVPRLLLEPI</sequence>
<gene>
    <name evidence="2" type="ORF">C1I99_10880</name>
</gene>
<organism evidence="2 3">
    <name type="scientific">Micromonospora deserti</name>
    <dbReference type="NCBI Taxonomy" id="2070366"/>
    <lineage>
        <taxon>Bacteria</taxon>
        <taxon>Bacillati</taxon>
        <taxon>Actinomycetota</taxon>
        <taxon>Actinomycetes</taxon>
        <taxon>Micromonosporales</taxon>
        <taxon>Micromonosporaceae</taxon>
        <taxon>Micromonospora</taxon>
    </lineage>
</organism>
<evidence type="ECO:0000313" key="2">
    <source>
        <dbReference type="EMBL" id="PZF99693.1"/>
    </source>
</evidence>
<dbReference type="Proteomes" id="UP000248749">
    <property type="component" value="Unassembled WGS sequence"/>
</dbReference>
<feature type="region of interest" description="Disordered" evidence="1">
    <location>
        <begin position="15"/>
        <end position="41"/>
    </location>
</feature>
<keyword evidence="3" id="KW-1185">Reference proteome</keyword>
<evidence type="ECO:0000256" key="1">
    <source>
        <dbReference type="SAM" id="MobiDB-lite"/>
    </source>
</evidence>
<evidence type="ECO:0000313" key="3">
    <source>
        <dbReference type="Proteomes" id="UP000248749"/>
    </source>
</evidence>
<comment type="caution">
    <text evidence="2">The sequence shown here is derived from an EMBL/GenBank/DDBJ whole genome shotgun (WGS) entry which is preliminary data.</text>
</comment>
<proteinExistence type="predicted"/>
<dbReference type="AlphaFoldDB" id="A0A2W2E3Z5"/>
<dbReference type="EMBL" id="POUB01000055">
    <property type="protein sequence ID" value="PZF99693.1"/>
    <property type="molecule type" value="Genomic_DNA"/>
</dbReference>